<proteinExistence type="inferred from homology"/>
<dbReference type="FunFam" id="1.10.287.950:FF:000001">
    <property type="entry name" value="Methyl-accepting chemotaxis sensory transducer"/>
    <property type="match status" value="1"/>
</dbReference>
<dbReference type="Proteomes" id="UP000276506">
    <property type="component" value="Unassembled WGS sequence"/>
</dbReference>
<feature type="transmembrane region" description="Helical" evidence="8">
    <location>
        <begin position="325"/>
        <end position="343"/>
    </location>
</feature>
<name>A0A427EA28_9GAMM</name>
<keyword evidence="2 8" id="KW-0812">Transmembrane</keyword>
<gene>
    <name evidence="11" type="ORF">EGJ28_07525</name>
</gene>
<evidence type="ECO:0000256" key="2">
    <source>
        <dbReference type="ARBA" id="ARBA00022692"/>
    </source>
</evidence>
<feature type="domain" description="Methyl-accepting transducer" evidence="9">
    <location>
        <begin position="404"/>
        <end position="640"/>
    </location>
</feature>
<dbReference type="PANTHER" id="PTHR32089:SF119">
    <property type="entry name" value="METHYL-ACCEPTING CHEMOTAXIS PROTEIN CTPL"/>
    <property type="match status" value="1"/>
</dbReference>
<comment type="similarity">
    <text evidence="6">Belongs to the methyl-accepting chemotaxis (MCP) protein family.</text>
</comment>
<evidence type="ECO:0000256" key="7">
    <source>
        <dbReference type="PROSITE-ProRule" id="PRU00284"/>
    </source>
</evidence>
<organism evidence="11 12">
    <name type="scientific">Stutzerimonas xanthomarina</name>
    <dbReference type="NCBI Taxonomy" id="271420"/>
    <lineage>
        <taxon>Bacteria</taxon>
        <taxon>Pseudomonadati</taxon>
        <taxon>Pseudomonadota</taxon>
        <taxon>Gammaproteobacteria</taxon>
        <taxon>Pseudomonadales</taxon>
        <taxon>Pseudomonadaceae</taxon>
        <taxon>Stutzerimonas</taxon>
    </lineage>
</organism>
<dbReference type="SMART" id="SM00283">
    <property type="entry name" value="MA"/>
    <property type="match status" value="1"/>
</dbReference>
<keyword evidence="4 8" id="KW-0472">Membrane</keyword>
<dbReference type="SMART" id="SM00304">
    <property type="entry name" value="HAMP"/>
    <property type="match status" value="1"/>
</dbReference>
<evidence type="ECO:0000256" key="4">
    <source>
        <dbReference type="ARBA" id="ARBA00023136"/>
    </source>
</evidence>
<dbReference type="CDD" id="cd11386">
    <property type="entry name" value="MCP_signal"/>
    <property type="match status" value="1"/>
</dbReference>
<dbReference type="PROSITE" id="PS50885">
    <property type="entry name" value="HAMP"/>
    <property type="match status" value="1"/>
</dbReference>
<dbReference type="AlphaFoldDB" id="A0A427EA28"/>
<comment type="caution">
    <text evidence="11">The sequence shown here is derived from an EMBL/GenBank/DDBJ whole genome shotgun (WGS) entry which is preliminary data.</text>
</comment>
<comment type="subcellular location">
    <subcellularLocation>
        <location evidence="1">Membrane</location>
        <topology evidence="1">Multi-pass membrane protein</topology>
    </subcellularLocation>
</comment>
<dbReference type="CDD" id="cd06225">
    <property type="entry name" value="HAMP"/>
    <property type="match status" value="1"/>
</dbReference>
<dbReference type="Pfam" id="PF00672">
    <property type="entry name" value="HAMP"/>
    <property type="match status" value="1"/>
</dbReference>
<dbReference type="SUPFAM" id="SSF58104">
    <property type="entry name" value="Methyl-accepting chemotaxis protein (MCP) signaling domain"/>
    <property type="match status" value="1"/>
</dbReference>
<evidence type="ECO:0000256" key="8">
    <source>
        <dbReference type="SAM" id="Phobius"/>
    </source>
</evidence>
<dbReference type="GO" id="GO:0006935">
    <property type="term" value="P:chemotaxis"/>
    <property type="evidence" value="ECO:0007669"/>
    <property type="project" value="UniProtKB-ARBA"/>
</dbReference>
<evidence type="ECO:0000256" key="5">
    <source>
        <dbReference type="ARBA" id="ARBA00023224"/>
    </source>
</evidence>
<dbReference type="InterPro" id="IPR003660">
    <property type="entry name" value="HAMP_dom"/>
</dbReference>
<evidence type="ECO:0000256" key="3">
    <source>
        <dbReference type="ARBA" id="ARBA00022989"/>
    </source>
</evidence>
<feature type="domain" description="HAMP" evidence="10">
    <location>
        <begin position="347"/>
        <end position="399"/>
    </location>
</feature>
<dbReference type="Gene3D" id="1.10.287.950">
    <property type="entry name" value="Methyl-accepting chemotaxis protein"/>
    <property type="match status" value="1"/>
</dbReference>
<dbReference type="PANTHER" id="PTHR32089">
    <property type="entry name" value="METHYL-ACCEPTING CHEMOTAXIS PROTEIN MCPB"/>
    <property type="match status" value="1"/>
</dbReference>
<protein>
    <submittedName>
        <fullName evidence="11">Methyl-accepting chemotaxis protein</fullName>
    </submittedName>
</protein>
<dbReference type="EMBL" id="RHQL01000002">
    <property type="protein sequence ID" value="RRV13451.1"/>
    <property type="molecule type" value="Genomic_DNA"/>
</dbReference>
<keyword evidence="3 8" id="KW-1133">Transmembrane helix</keyword>
<dbReference type="PROSITE" id="PS50111">
    <property type="entry name" value="CHEMOTAXIS_TRANSDUC_2"/>
    <property type="match status" value="1"/>
</dbReference>
<evidence type="ECO:0000313" key="11">
    <source>
        <dbReference type="EMBL" id="RRV13451.1"/>
    </source>
</evidence>
<feature type="transmembrane region" description="Helical" evidence="8">
    <location>
        <begin position="21"/>
        <end position="41"/>
    </location>
</feature>
<dbReference type="Pfam" id="PF00015">
    <property type="entry name" value="MCPsignal"/>
    <property type="match status" value="1"/>
</dbReference>
<keyword evidence="5 7" id="KW-0807">Transducer</keyword>
<evidence type="ECO:0000313" key="12">
    <source>
        <dbReference type="Proteomes" id="UP000276506"/>
    </source>
</evidence>
<evidence type="ECO:0000259" key="9">
    <source>
        <dbReference type="PROSITE" id="PS50111"/>
    </source>
</evidence>
<sequence>MKTFLHPGIALMNRLSFAMKFTLISVLFFVPLLVANFFLVADSSRQWKEASAVLRSLDLVSTTLQLQKDLGELRDLSLIRINVSQADQNSDVLQRISAKENSALANIQSMTLADGTAEEIQTFKAKRDELLDLLGRLMEADGLAPKKELAGQMATRGQLFLLFVVNQSGLRKDQYLAVRQLAELVSTVTPSVTRLLGTARAVSSYSLGQGFLNADNNIQLDTTLTQLQELQGEYALNIEEILNTGAHAKMQLSEPGQVSLESLEKVSRLIEDSVLNTTEFSTPWPEFFDRVTALVDTSYRLNDASISLLREQLDERVASTSRQTLMLIMALIVIFVLIAYLYGSFYVSTLSVLDALGTAMNKAATGDMTVNFTTSNRDELGRLGGVFNGTIKQIHDLIQRVDGVVGEVGHQADQVQEISSQSSTAATEQRSQIEQVAAAINQLSATAQEVARSAAMAASSAQSANQETINGRTLIGDQINGIQSLANEIDRSMQAINKLAADSASIGQVLDVIKGIAEQTNLLALNAAIEAARAGEQGRGFAVVADEVRNLAKRTQQSTTEIERMISSLHSGVQATVKTMSESHLIANSTVGQSDKVQRALDNILDAVGMIADQNEQIATAAEQQTAVAQDIDQNITQISHAGERTADGAERTEESSRQLLSLVTRLKHEISAFRT</sequence>
<dbReference type="RefSeq" id="WP_125876781.1">
    <property type="nucleotide sequence ID" value="NZ_RHQL01000002.1"/>
</dbReference>
<accession>A0A427EA28</accession>
<dbReference type="GO" id="GO:0007165">
    <property type="term" value="P:signal transduction"/>
    <property type="evidence" value="ECO:0007669"/>
    <property type="project" value="UniProtKB-KW"/>
</dbReference>
<reference evidence="11 12" key="1">
    <citation type="submission" date="2018-10" db="EMBL/GenBank/DDBJ databases">
        <title>Transmission dynamics of multidrug resistant bacteria on intensive care unit surfaces.</title>
        <authorList>
            <person name="D'Souza A.W."/>
            <person name="Potter R.F."/>
            <person name="Wallace M."/>
            <person name="Shupe A."/>
            <person name="Patel S."/>
            <person name="Sun S."/>
            <person name="Gul D."/>
            <person name="Kwon J.H."/>
            <person name="Andleeb S."/>
            <person name="Burnham C.-A.D."/>
            <person name="Dantas G."/>
        </authorList>
    </citation>
    <scope>NUCLEOTIDE SEQUENCE [LARGE SCALE GENOMIC DNA]</scope>
    <source>
        <strain evidence="11 12">PX_177</strain>
    </source>
</reference>
<dbReference type="GO" id="GO:0016020">
    <property type="term" value="C:membrane"/>
    <property type="evidence" value="ECO:0007669"/>
    <property type="project" value="UniProtKB-SubCell"/>
</dbReference>
<evidence type="ECO:0000256" key="6">
    <source>
        <dbReference type="ARBA" id="ARBA00029447"/>
    </source>
</evidence>
<evidence type="ECO:0000259" key="10">
    <source>
        <dbReference type="PROSITE" id="PS50885"/>
    </source>
</evidence>
<evidence type="ECO:0000256" key="1">
    <source>
        <dbReference type="ARBA" id="ARBA00004141"/>
    </source>
</evidence>
<dbReference type="InterPro" id="IPR004089">
    <property type="entry name" value="MCPsignal_dom"/>
</dbReference>